<protein>
    <recommendedName>
        <fullName evidence="3">Blue-light-activated histidine kinase</fullName>
        <ecNumber evidence="2">2.7.13.3</ecNumber>
    </recommendedName>
</protein>
<comment type="caution">
    <text evidence="19">The sequence shown here is derived from an EMBL/GenBank/DDBJ whole genome shotgun (WGS) entry which is preliminary data.</text>
</comment>
<evidence type="ECO:0000256" key="9">
    <source>
        <dbReference type="ARBA" id="ARBA00022679"/>
    </source>
</evidence>
<keyword evidence="12" id="KW-0418">Kinase</keyword>
<name>A0ABQ4UXN8_9HYPH</name>
<keyword evidence="7" id="KW-0285">Flavoprotein</keyword>
<dbReference type="Proteomes" id="UP001055093">
    <property type="component" value="Unassembled WGS sequence"/>
</dbReference>
<feature type="domain" description="PAS" evidence="17">
    <location>
        <begin position="152"/>
        <end position="222"/>
    </location>
</feature>
<dbReference type="NCBIfam" id="TIGR00229">
    <property type="entry name" value="sensory_box"/>
    <property type="match status" value="2"/>
</dbReference>
<dbReference type="SMART" id="SM00911">
    <property type="entry name" value="HWE_HK"/>
    <property type="match status" value="1"/>
</dbReference>
<evidence type="ECO:0000256" key="8">
    <source>
        <dbReference type="ARBA" id="ARBA00022643"/>
    </source>
</evidence>
<evidence type="ECO:0000313" key="20">
    <source>
        <dbReference type="Proteomes" id="UP001055093"/>
    </source>
</evidence>
<dbReference type="SMART" id="SM00086">
    <property type="entry name" value="PAC"/>
    <property type="match status" value="3"/>
</dbReference>
<dbReference type="InterPro" id="IPR011102">
    <property type="entry name" value="Sig_transdc_His_kinase_HWE"/>
</dbReference>
<dbReference type="Pfam" id="PF08447">
    <property type="entry name" value="PAS_3"/>
    <property type="match status" value="2"/>
</dbReference>
<keyword evidence="16" id="KW-0675">Receptor</keyword>
<keyword evidence="10" id="KW-0677">Repeat</keyword>
<dbReference type="InterPro" id="IPR013655">
    <property type="entry name" value="PAS_fold_3"/>
</dbReference>
<dbReference type="CDD" id="cd00130">
    <property type="entry name" value="PAS"/>
    <property type="match status" value="2"/>
</dbReference>
<dbReference type="EC" id="2.7.13.3" evidence="2"/>
<evidence type="ECO:0000256" key="1">
    <source>
        <dbReference type="ARBA" id="ARBA00000085"/>
    </source>
</evidence>
<keyword evidence="5" id="KW-0597">Phosphoprotein</keyword>
<evidence type="ECO:0000256" key="3">
    <source>
        <dbReference type="ARBA" id="ARBA00021740"/>
    </source>
</evidence>
<evidence type="ECO:0000256" key="4">
    <source>
        <dbReference type="ARBA" id="ARBA00022543"/>
    </source>
</evidence>
<reference evidence="19" key="2">
    <citation type="submission" date="2021-08" db="EMBL/GenBank/DDBJ databases">
        <authorList>
            <person name="Tani A."/>
            <person name="Ola A."/>
            <person name="Ogura Y."/>
            <person name="Katsura K."/>
            <person name="Hayashi T."/>
        </authorList>
    </citation>
    <scope>NUCLEOTIDE SEQUENCE</scope>
    <source>
        <strain evidence="19">DSM 14458</strain>
    </source>
</reference>
<dbReference type="InterPro" id="IPR001610">
    <property type="entry name" value="PAC"/>
</dbReference>
<evidence type="ECO:0000256" key="7">
    <source>
        <dbReference type="ARBA" id="ARBA00022630"/>
    </source>
</evidence>
<evidence type="ECO:0000256" key="5">
    <source>
        <dbReference type="ARBA" id="ARBA00022553"/>
    </source>
</evidence>
<evidence type="ECO:0000256" key="10">
    <source>
        <dbReference type="ARBA" id="ARBA00022737"/>
    </source>
</evidence>
<evidence type="ECO:0000313" key="19">
    <source>
        <dbReference type="EMBL" id="GJE75842.1"/>
    </source>
</evidence>
<keyword evidence="9" id="KW-0808">Transferase</keyword>
<evidence type="ECO:0000259" key="18">
    <source>
        <dbReference type="PROSITE" id="PS50113"/>
    </source>
</evidence>
<evidence type="ECO:0000256" key="15">
    <source>
        <dbReference type="ARBA" id="ARBA00023026"/>
    </source>
</evidence>
<keyword evidence="6" id="KW-0716">Sensory transduction</keyword>
<comment type="catalytic activity">
    <reaction evidence="1">
        <text>ATP + protein L-histidine = ADP + protein N-phospho-L-histidine.</text>
        <dbReference type="EC" id="2.7.13.3"/>
    </reaction>
</comment>
<keyword evidence="20" id="KW-1185">Reference proteome</keyword>
<keyword evidence="13" id="KW-0067">ATP-binding</keyword>
<keyword evidence="14" id="KW-0157">Chromophore</keyword>
<evidence type="ECO:0000256" key="13">
    <source>
        <dbReference type="ARBA" id="ARBA00022840"/>
    </source>
</evidence>
<evidence type="ECO:0000256" key="2">
    <source>
        <dbReference type="ARBA" id="ARBA00012438"/>
    </source>
</evidence>
<keyword evidence="15" id="KW-0843">Virulence</keyword>
<dbReference type="Gene3D" id="3.30.565.10">
    <property type="entry name" value="Histidine kinase-like ATPase, C-terminal domain"/>
    <property type="match status" value="1"/>
</dbReference>
<dbReference type="SUPFAM" id="SSF55785">
    <property type="entry name" value="PYP-like sensor domain (PAS domain)"/>
    <property type="match status" value="4"/>
</dbReference>
<dbReference type="PANTHER" id="PTHR41523:SF8">
    <property type="entry name" value="ETHYLENE RESPONSE SENSOR PROTEIN"/>
    <property type="match status" value="1"/>
</dbReference>
<dbReference type="PANTHER" id="PTHR41523">
    <property type="entry name" value="TWO-COMPONENT SYSTEM SENSOR PROTEIN"/>
    <property type="match status" value="1"/>
</dbReference>
<dbReference type="Pfam" id="PF07536">
    <property type="entry name" value="HWE_HK"/>
    <property type="match status" value="1"/>
</dbReference>
<evidence type="ECO:0000259" key="17">
    <source>
        <dbReference type="PROSITE" id="PS50112"/>
    </source>
</evidence>
<dbReference type="PROSITE" id="PS50112">
    <property type="entry name" value="PAS"/>
    <property type="match status" value="1"/>
</dbReference>
<keyword evidence="8" id="KW-0288">FMN</keyword>
<accession>A0ABQ4UXN8</accession>
<reference evidence="19" key="1">
    <citation type="journal article" date="2021" name="Front. Microbiol.">
        <title>Comprehensive Comparative Genomics and Phenotyping of Methylobacterium Species.</title>
        <authorList>
            <person name="Alessa O."/>
            <person name="Ogura Y."/>
            <person name="Fujitani Y."/>
            <person name="Takami H."/>
            <person name="Hayashi T."/>
            <person name="Sahin N."/>
            <person name="Tani A."/>
        </authorList>
    </citation>
    <scope>NUCLEOTIDE SEQUENCE</scope>
    <source>
        <strain evidence="19">DSM 14458</strain>
    </source>
</reference>
<dbReference type="InterPro" id="IPR035965">
    <property type="entry name" value="PAS-like_dom_sf"/>
</dbReference>
<evidence type="ECO:0000256" key="6">
    <source>
        <dbReference type="ARBA" id="ARBA00022606"/>
    </source>
</evidence>
<keyword evidence="4" id="KW-0600">Photoreceptor protein</keyword>
<dbReference type="Gene3D" id="3.30.450.20">
    <property type="entry name" value="PAS domain"/>
    <property type="match status" value="4"/>
</dbReference>
<evidence type="ECO:0000256" key="11">
    <source>
        <dbReference type="ARBA" id="ARBA00022741"/>
    </source>
</evidence>
<sequence>MAERIRSFDWASTSLGPILRWPQSLKTIVDLMLASPSMTSLVWGPDAILLYNDRFTELLREHRTLALGRSAYETFARARDVFEADIVVGMAGRSVRLLGQPYPVLRQGQLGEAWFDVDYAPVRDETGAVAGVLWSLKETTAQRWAEQALRTSEARHRLLIRGWAQAEWETDAEGVVVADSPSWRAYTGQTLTEWLGYGWLDAIHPDDRVHAERQWREAVAARDLMDAEFRLRAPDGTWRWTNVRAAPVVNASGRVEKWAGVNIDIDARKQAEIALRESEELRRVAITGGRMGTWRSDLNNKLTWGDAAFMELWGFPPSESPRSFTDFTDRMSPQGQTEMAEMVMRAIAVGEEFDGQLAVVSGPTSGRWVRWRGRAESERPWIINGVSFDVTAERLGEERLRESEERFRGLVEGFGQFSWEAEPDGSIVADSPGWRAFTGQCLDEWRGTGWLDAIHVDDRAATESKWRAAVAAGRPVDAEYRLWHAATASWRWSNVRVVPITRHDGTVRKWAGVNIDVNERRMLQARLEVLVNELQHRSRNLLGVVTSMANRTVGRGSSAESFLVRLKALSRAQSLLSQSGSDSVAVEALVRAELAAHADNAPDRIVIDGPAVLLTSQQVQNFALALHELTTNAVKYGALKDETGRLSVTWELIGADGGRHLALNWIETGVAVSPETVTRRGYGRELIEQALAYALGGRTDYAFEPDGVRCRIELPVV</sequence>
<dbReference type="PROSITE" id="PS50113">
    <property type="entry name" value="PAC"/>
    <property type="match status" value="2"/>
</dbReference>
<feature type="domain" description="PAC" evidence="18">
    <location>
        <begin position="225"/>
        <end position="277"/>
    </location>
</feature>
<evidence type="ECO:0000256" key="12">
    <source>
        <dbReference type="ARBA" id="ARBA00022777"/>
    </source>
</evidence>
<feature type="domain" description="PAC" evidence="18">
    <location>
        <begin position="476"/>
        <end position="529"/>
    </location>
</feature>
<gene>
    <name evidence="19" type="ORF">BGCPKDLD_2429</name>
</gene>
<evidence type="ECO:0000256" key="14">
    <source>
        <dbReference type="ARBA" id="ARBA00022991"/>
    </source>
</evidence>
<dbReference type="InterPro" id="IPR000700">
    <property type="entry name" value="PAS-assoc_C"/>
</dbReference>
<organism evidence="19 20">
    <name type="scientific">Methylorubrum suomiense</name>
    <dbReference type="NCBI Taxonomy" id="144191"/>
    <lineage>
        <taxon>Bacteria</taxon>
        <taxon>Pseudomonadati</taxon>
        <taxon>Pseudomonadota</taxon>
        <taxon>Alphaproteobacteria</taxon>
        <taxon>Hyphomicrobiales</taxon>
        <taxon>Methylobacteriaceae</taxon>
        <taxon>Methylorubrum</taxon>
    </lineage>
</organism>
<proteinExistence type="predicted"/>
<keyword evidence="11" id="KW-0547">Nucleotide-binding</keyword>
<dbReference type="InterPro" id="IPR000014">
    <property type="entry name" value="PAS"/>
</dbReference>
<dbReference type="InterPro" id="IPR036890">
    <property type="entry name" value="HATPase_C_sf"/>
</dbReference>
<dbReference type="EMBL" id="BPRE01000006">
    <property type="protein sequence ID" value="GJE75842.1"/>
    <property type="molecule type" value="Genomic_DNA"/>
</dbReference>
<dbReference type="SUPFAM" id="SSF55874">
    <property type="entry name" value="ATPase domain of HSP90 chaperone/DNA topoisomerase II/histidine kinase"/>
    <property type="match status" value="1"/>
</dbReference>
<dbReference type="SMART" id="SM00091">
    <property type="entry name" value="PAS"/>
    <property type="match status" value="3"/>
</dbReference>
<evidence type="ECO:0000256" key="16">
    <source>
        <dbReference type="ARBA" id="ARBA00023170"/>
    </source>
</evidence>